<feature type="region of interest" description="Disordered" evidence="12">
    <location>
        <begin position="463"/>
        <end position="488"/>
    </location>
</feature>
<keyword evidence="15" id="KW-1185">Reference proteome</keyword>
<keyword evidence="9" id="KW-0206">Cytoskeleton</keyword>
<evidence type="ECO:0000259" key="14">
    <source>
        <dbReference type="PROSITE" id="PS50067"/>
    </source>
</evidence>
<reference evidence="16" key="1">
    <citation type="submission" date="2022-11" db="UniProtKB">
        <authorList>
            <consortium name="WormBaseParasite"/>
        </authorList>
    </citation>
    <scope>IDENTIFICATION</scope>
</reference>
<evidence type="ECO:0000256" key="2">
    <source>
        <dbReference type="ARBA" id="ARBA00004245"/>
    </source>
</evidence>
<dbReference type="FunFam" id="3.40.850.10:FF:000029">
    <property type="entry name" value="Kinesin-like protein KIF17"/>
    <property type="match status" value="1"/>
</dbReference>
<evidence type="ECO:0000256" key="6">
    <source>
        <dbReference type="ARBA" id="ARBA00022840"/>
    </source>
</evidence>
<keyword evidence="13" id="KW-1133">Transmembrane helix</keyword>
<keyword evidence="8 10" id="KW-0505">Motor protein</keyword>
<dbReference type="PROSITE" id="PS50067">
    <property type="entry name" value="KINESIN_MOTOR_2"/>
    <property type="match status" value="1"/>
</dbReference>
<dbReference type="Pfam" id="PF00225">
    <property type="entry name" value="Kinesin"/>
    <property type="match status" value="1"/>
</dbReference>
<feature type="binding site" evidence="10">
    <location>
        <begin position="183"/>
        <end position="190"/>
    </location>
    <ligand>
        <name>ATP</name>
        <dbReference type="ChEBI" id="CHEBI:30616"/>
    </ligand>
</feature>
<dbReference type="GO" id="GO:0005874">
    <property type="term" value="C:microtubule"/>
    <property type="evidence" value="ECO:0007669"/>
    <property type="project" value="UniProtKB-KW"/>
</dbReference>
<dbReference type="GO" id="GO:0008017">
    <property type="term" value="F:microtubule binding"/>
    <property type="evidence" value="ECO:0007669"/>
    <property type="project" value="InterPro"/>
</dbReference>
<evidence type="ECO:0000256" key="13">
    <source>
        <dbReference type="SAM" id="Phobius"/>
    </source>
</evidence>
<evidence type="ECO:0000256" key="7">
    <source>
        <dbReference type="ARBA" id="ARBA00023054"/>
    </source>
</evidence>
<dbReference type="InterPro" id="IPR027417">
    <property type="entry name" value="P-loop_NTPase"/>
</dbReference>
<evidence type="ECO:0000313" key="15">
    <source>
        <dbReference type="Proteomes" id="UP000887572"/>
    </source>
</evidence>
<dbReference type="InterPro" id="IPR036961">
    <property type="entry name" value="Kinesin_motor_dom_sf"/>
</dbReference>
<dbReference type="Proteomes" id="UP000887572">
    <property type="component" value="Unplaced"/>
</dbReference>
<comment type="similarity">
    <text evidence="10">Belongs to the TRAFAC class myosin-kinesin ATPase superfamily. Kinesin family.</text>
</comment>
<evidence type="ECO:0000256" key="9">
    <source>
        <dbReference type="ARBA" id="ARBA00023212"/>
    </source>
</evidence>
<evidence type="ECO:0000256" key="12">
    <source>
        <dbReference type="SAM" id="MobiDB-lite"/>
    </source>
</evidence>
<evidence type="ECO:0000256" key="4">
    <source>
        <dbReference type="ARBA" id="ARBA00022701"/>
    </source>
</evidence>
<organism evidence="15 16">
    <name type="scientific">Globodera rostochiensis</name>
    <name type="common">Golden nematode worm</name>
    <name type="synonym">Heterodera rostochiensis</name>
    <dbReference type="NCBI Taxonomy" id="31243"/>
    <lineage>
        <taxon>Eukaryota</taxon>
        <taxon>Metazoa</taxon>
        <taxon>Ecdysozoa</taxon>
        <taxon>Nematoda</taxon>
        <taxon>Chromadorea</taxon>
        <taxon>Rhabditida</taxon>
        <taxon>Tylenchina</taxon>
        <taxon>Tylenchomorpha</taxon>
        <taxon>Tylenchoidea</taxon>
        <taxon>Heteroderidae</taxon>
        <taxon>Heteroderinae</taxon>
        <taxon>Globodera</taxon>
    </lineage>
</organism>
<keyword evidence="13" id="KW-0472">Membrane</keyword>
<feature type="domain" description="Kinesin motor" evidence="14">
    <location>
        <begin position="97"/>
        <end position="430"/>
    </location>
</feature>
<feature type="region of interest" description="Disordered" evidence="12">
    <location>
        <begin position="704"/>
        <end position="773"/>
    </location>
</feature>
<dbReference type="InterPro" id="IPR027640">
    <property type="entry name" value="Kinesin-like_fam"/>
</dbReference>
<keyword evidence="5 10" id="KW-0547">Nucleotide-binding</keyword>
<keyword evidence="7 11" id="KW-0175">Coiled coil</keyword>
<comment type="subcellular location">
    <subcellularLocation>
        <location evidence="1">Cell projection</location>
        <location evidence="1">Cilium</location>
    </subcellularLocation>
    <subcellularLocation>
        <location evidence="2">Cytoplasm</location>
        <location evidence="2">Cytoskeleton</location>
    </subcellularLocation>
</comment>
<evidence type="ECO:0000256" key="1">
    <source>
        <dbReference type="ARBA" id="ARBA00004138"/>
    </source>
</evidence>
<keyword evidence="13" id="KW-0812">Transmembrane</keyword>
<feature type="region of interest" description="Disordered" evidence="12">
    <location>
        <begin position="885"/>
        <end position="905"/>
    </location>
</feature>
<dbReference type="GO" id="GO:0000278">
    <property type="term" value="P:mitotic cell cycle"/>
    <property type="evidence" value="ECO:0007669"/>
    <property type="project" value="TreeGrafter"/>
</dbReference>
<feature type="compositionally biased region" description="Polar residues" evidence="12">
    <location>
        <begin position="711"/>
        <end position="721"/>
    </location>
</feature>
<dbReference type="SUPFAM" id="SSF52540">
    <property type="entry name" value="P-loop containing nucleoside triphosphate hydrolases"/>
    <property type="match status" value="1"/>
</dbReference>
<dbReference type="PROSITE" id="PS00411">
    <property type="entry name" value="KINESIN_MOTOR_1"/>
    <property type="match status" value="1"/>
</dbReference>
<keyword evidence="4" id="KW-0493">Microtubule</keyword>
<dbReference type="InterPro" id="IPR019821">
    <property type="entry name" value="Kinesin_motor_CS"/>
</dbReference>
<keyword evidence="6 10" id="KW-0067">ATP-binding</keyword>
<feature type="compositionally biased region" description="Polar residues" evidence="12">
    <location>
        <begin position="1001"/>
        <end position="1037"/>
    </location>
</feature>
<dbReference type="SMART" id="SM00129">
    <property type="entry name" value="KISc"/>
    <property type="match status" value="1"/>
</dbReference>
<evidence type="ECO:0000313" key="16">
    <source>
        <dbReference type="WBParaSite" id="Gr19_v10_g5118.t3"/>
    </source>
</evidence>
<dbReference type="GO" id="GO:0005737">
    <property type="term" value="C:cytoplasm"/>
    <property type="evidence" value="ECO:0007669"/>
    <property type="project" value="UniProtKB-ARBA"/>
</dbReference>
<evidence type="ECO:0000256" key="8">
    <source>
        <dbReference type="ARBA" id="ARBA00023175"/>
    </source>
</evidence>
<dbReference type="GO" id="GO:0007018">
    <property type="term" value="P:microtubule-based movement"/>
    <property type="evidence" value="ECO:0007669"/>
    <property type="project" value="InterPro"/>
</dbReference>
<evidence type="ECO:0000256" key="3">
    <source>
        <dbReference type="ARBA" id="ARBA00022490"/>
    </source>
</evidence>
<sequence length="1475" mass="161475">MAICRRIQRVQTNGSHPEKLSSGWIFRRSDRTHFVNCEAPGRRRRRYLFEKKFDMTQLGNGISTVSHRHNNSLAKASKTTALSSDTSMASSSNAGECVKVAVRCRPLSSTEISQGHSNIVRADVSRGCIEVQNPKEPNQPLKCFLYDSIFGENSKQLDLYDETVRAIVDSVLQGFNGTVFAYGQTGTGKTHTMEGEGRREDPAQRGVIPNAIEHIFQHIAHSPPNQQYLVRASFLEIYQEEIRDLLNRNANKRLELKERPDVGVYVKELSSFVTKSVEEIEHVIKVGRSNRSVGRTNMNEHSSRSHAIFVITVECSETDQDGQTHIRVGRLNLVDLAGSERQSKTGSEGQRFREATRINLSLSALGNVISALSDQSSAHIPYRDSKLTRLLQDSLGGNSKTVMIANIGPASYNFEETLSTLRYASRAKQIENKPKINEDPKDALLREFQDEIARLKELLEQRRRTPAAATASAPHKSRRKTEVELAEEGKENNIDVGTEAEAYAREQQLRLEKERERLLQNGALIEEERQRILTELEGRERELERERQEQLAVAAKIRAMQSKLLSGDGNLLDRTRRQEEQLRQRRSELMEQRRRERELAQKLESQELEAAEIRQTFANLQQEVEAKRRKMHKLHAKLQSLRLDLQDLEDANAAERHGLEQTVLEMNKELALKWLIIDNFIPSTVAEFVRKQAQFDEVEQQWRLRGGGQAGTSSSTFSTDEASGGRPIERLNLALSPNPPSAMADSGLGSSNGGSHGPSATEEDDTATSKVPQELKRPMAFAGARRPISAFELSSLTKLRQRLARQGPKNGEQRLPNLPESLPELTIPEEVLRFGCENLLTFQSLLTFPSEVRFTTAADASSRASSVADQQRVVLDASRIPVLTHRRTSHGASRPGSASGTRRNSTARSAIIYPQQHSQIYQQTSKNARARSVFSSASERMNLASERTAHSKSTRDENGVREGSVVRAESNSLLKRVVGGGAGGGQIPISFPNARGGTETGEPQQNAGEETGEPQQNAGEETGEPQQNAGEPQQNAGETGAWRWSNNGDGTVWERSRHQSPAGSLQKVRTASPLAMRPIASKIAGGNFCSASAFLTSMAANSMKPHKKSRIPVLITSKTLNNLPAKRSNGGDCLEMVPYFQLQSQSSDWTFREQLSSPTEGDGQSEYFLRHISRSFWSPALSRANFTLTKAQKGQKNCARFHTLPAVLNPILKMPRGTSLCHSPAMSVSSSGGAISHCCLCSSSSSCWLKMPKKSERQLRIFGRVQKGRVHKKRRKNGTLTTFARRIQNCASREATNAGLDSTLAASPEATNAGLDSTLAASPEATNAGLDSTLAASPEATNAGLDSTLAASPEATNAGLDSTLAASSEATNAGLDSTLAASPEATNAGLDSTLAASPEATNAGLDSTLAASPEATNAGLDSTLAASSEATNAGLDSTSALLEWAILFAAFALLVRLLHALLFSAIWSVRVFSGF</sequence>
<feature type="compositionally biased region" description="Basic and acidic residues" evidence="12">
    <location>
        <begin position="947"/>
        <end position="960"/>
    </location>
</feature>
<evidence type="ECO:0000256" key="11">
    <source>
        <dbReference type="SAM" id="Coils"/>
    </source>
</evidence>
<feature type="coiled-coil region" evidence="11">
    <location>
        <begin position="526"/>
        <end position="651"/>
    </location>
</feature>
<protein>
    <submittedName>
        <fullName evidence="16">Kinesin motor domain-containing protein</fullName>
    </submittedName>
</protein>
<evidence type="ECO:0000256" key="10">
    <source>
        <dbReference type="PROSITE-ProRule" id="PRU00283"/>
    </source>
</evidence>
<feature type="compositionally biased region" description="Polar residues" evidence="12">
    <location>
        <begin position="896"/>
        <end position="905"/>
    </location>
</feature>
<dbReference type="GO" id="GO:0005929">
    <property type="term" value="C:cilium"/>
    <property type="evidence" value="ECO:0007669"/>
    <property type="project" value="UniProtKB-SubCell"/>
</dbReference>
<dbReference type="PANTHER" id="PTHR47968:SF76">
    <property type="entry name" value="KINESIN-LIKE PROTEIN"/>
    <property type="match status" value="1"/>
</dbReference>
<dbReference type="GO" id="GO:0005524">
    <property type="term" value="F:ATP binding"/>
    <property type="evidence" value="ECO:0007669"/>
    <property type="project" value="UniProtKB-UniRule"/>
</dbReference>
<keyword evidence="3" id="KW-0963">Cytoplasm</keyword>
<feature type="transmembrane region" description="Helical" evidence="13">
    <location>
        <begin position="1444"/>
        <end position="1469"/>
    </location>
</feature>
<dbReference type="PANTHER" id="PTHR47968">
    <property type="entry name" value="CENTROMERE PROTEIN E"/>
    <property type="match status" value="1"/>
</dbReference>
<name>A0A914HWG2_GLORO</name>
<evidence type="ECO:0000256" key="5">
    <source>
        <dbReference type="ARBA" id="ARBA00022741"/>
    </source>
</evidence>
<dbReference type="GO" id="GO:0003777">
    <property type="term" value="F:microtubule motor activity"/>
    <property type="evidence" value="ECO:0007669"/>
    <property type="project" value="InterPro"/>
</dbReference>
<feature type="region of interest" description="Disordered" evidence="12">
    <location>
        <begin position="921"/>
        <end position="1069"/>
    </location>
</feature>
<dbReference type="Gene3D" id="3.40.850.10">
    <property type="entry name" value="Kinesin motor domain"/>
    <property type="match status" value="1"/>
</dbReference>
<dbReference type="PRINTS" id="PR00380">
    <property type="entry name" value="KINESINHEAVY"/>
</dbReference>
<dbReference type="WBParaSite" id="Gr19_v10_g5118.t3">
    <property type="protein sequence ID" value="Gr19_v10_g5118.t3"/>
    <property type="gene ID" value="Gr19_v10_g5118"/>
</dbReference>
<feature type="compositionally biased region" description="Polar residues" evidence="12">
    <location>
        <begin position="921"/>
        <end position="939"/>
    </location>
</feature>
<dbReference type="InterPro" id="IPR001752">
    <property type="entry name" value="Kinesin_motor_dom"/>
</dbReference>
<proteinExistence type="inferred from homology"/>
<feature type="compositionally biased region" description="Polar residues" evidence="12">
    <location>
        <begin position="1059"/>
        <end position="1069"/>
    </location>
</feature>
<accession>A0A914HWG2</accession>